<feature type="region of interest" description="Disordered" evidence="8">
    <location>
        <begin position="149"/>
        <end position="177"/>
    </location>
</feature>
<evidence type="ECO:0000256" key="6">
    <source>
        <dbReference type="ARBA" id="ARBA00023054"/>
    </source>
</evidence>
<dbReference type="InterPro" id="IPR045242">
    <property type="entry name" value="Syntaxin"/>
</dbReference>
<dbReference type="CDD" id="cd15844">
    <property type="entry name" value="SNARE_syntaxin5"/>
    <property type="match status" value="1"/>
</dbReference>
<evidence type="ECO:0000256" key="5">
    <source>
        <dbReference type="ARBA" id="ARBA00022989"/>
    </source>
</evidence>
<comment type="similarity">
    <text evidence="2">Belongs to the syntaxin family.</text>
</comment>
<keyword evidence="3" id="KW-0813">Transport</keyword>
<dbReference type="GO" id="GO:0048278">
    <property type="term" value="P:vesicle docking"/>
    <property type="evidence" value="ECO:0007669"/>
    <property type="project" value="TreeGrafter"/>
</dbReference>
<evidence type="ECO:0000313" key="11">
    <source>
        <dbReference type="EMBL" id="SSD58273.1"/>
    </source>
</evidence>
<gene>
    <name evidence="11" type="ORF">SCODWIG_00034</name>
</gene>
<dbReference type="PANTHER" id="PTHR19957:SF3">
    <property type="entry name" value="SYNTAXIN-5"/>
    <property type="match status" value="1"/>
</dbReference>
<dbReference type="Pfam" id="PF11416">
    <property type="entry name" value="Syntaxin-5_N"/>
    <property type="match status" value="1"/>
</dbReference>
<evidence type="ECO:0000256" key="4">
    <source>
        <dbReference type="ARBA" id="ARBA00022692"/>
    </source>
</evidence>
<keyword evidence="5 9" id="KW-1133">Transmembrane helix</keyword>
<keyword evidence="7 9" id="KW-0472">Membrane</keyword>
<dbReference type="InterPro" id="IPR021538">
    <property type="entry name" value="Syntaxin-5_N"/>
</dbReference>
<evidence type="ECO:0000256" key="7">
    <source>
        <dbReference type="ARBA" id="ARBA00023136"/>
    </source>
</evidence>
<evidence type="ECO:0000256" key="2">
    <source>
        <dbReference type="ARBA" id="ARBA00009063"/>
    </source>
</evidence>
<keyword evidence="4 9" id="KW-0812">Transmembrane</keyword>
<comment type="subcellular location">
    <subcellularLocation>
        <location evidence="1">Membrane</location>
        <topology evidence="1">Single-pass type IV membrane protein</topology>
    </subcellularLocation>
</comment>
<dbReference type="InterPro" id="IPR006012">
    <property type="entry name" value="Syntaxin/epimorphin_CS"/>
</dbReference>
<evidence type="ECO:0000256" key="9">
    <source>
        <dbReference type="SAM" id="Phobius"/>
    </source>
</evidence>
<protein>
    <submittedName>
        <fullName evidence="11">Related to Integral membrane protein SED5</fullName>
    </submittedName>
</protein>
<feature type="transmembrane region" description="Helical" evidence="9">
    <location>
        <begin position="303"/>
        <end position="322"/>
    </location>
</feature>
<dbReference type="GO" id="GO:0005484">
    <property type="term" value="F:SNAP receptor activity"/>
    <property type="evidence" value="ECO:0007669"/>
    <property type="project" value="InterPro"/>
</dbReference>
<dbReference type="InterPro" id="IPR010989">
    <property type="entry name" value="SNARE"/>
</dbReference>
<feature type="compositionally biased region" description="Low complexity" evidence="8">
    <location>
        <begin position="157"/>
        <end position="177"/>
    </location>
</feature>
<reference evidence="12" key="1">
    <citation type="submission" date="2018-06" db="EMBL/GenBank/DDBJ databases">
        <authorList>
            <person name="Guldener U."/>
        </authorList>
    </citation>
    <scope>NUCLEOTIDE SEQUENCE [LARGE SCALE GENOMIC DNA]</scope>
    <source>
        <strain evidence="12">UTAD17</strain>
    </source>
</reference>
<evidence type="ECO:0000256" key="8">
    <source>
        <dbReference type="SAM" id="MobiDB-lite"/>
    </source>
</evidence>
<dbReference type="GO" id="GO:0006888">
    <property type="term" value="P:endoplasmic reticulum to Golgi vesicle-mediated transport"/>
    <property type="evidence" value="ECO:0007669"/>
    <property type="project" value="TreeGrafter"/>
</dbReference>
<accession>A0A376B0T8</accession>
<dbReference type="EMBL" id="UFAJ01000002">
    <property type="protein sequence ID" value="SSD58273.1"/>
    <property type="molecule type" value="Genomic_DNA"/>
</dbReference>
<dbReference type="InterPro" id="IPR000727">
    <property type="entry name" value="T_SNARE_dom"/>
</dbReference>
<dbReference type="SUPFAM" id="SSF47661">
    <property type="entry name" value="t-snare proteins"/>
    <property type="match status" value="1"/>
</dbReference>
<evidence type="ECO:0000259" key="10">
    <source>
        <dbReference type="PROSITE" id="PS50192"/>
    </source>
</evidence>
<dbReference type="Proteomes" id="UP000262825">
    <property type="component" value="Unassembled WGS sequence"/>
</dbReference>
<organism evidence="11 12">
    <name type="scientific">Saccharomycodes ludwigii</name>
    <dbReference type="NCBI Taxonomy" id="36035"/>
    <lineage>
        <taxon>Eukaryota</taxon>
        <taxon>Fungi</taxon>
        <taxon>Dikarya</taxon>
        <taxon>Ascomycota</taxon>
        <taxon>Saccharomycotina</taxon>
        <taxon>Saccharomycetes</taxon>
        <taxon>Saccharomycodales</taxon>
        <taxon>Saccharomycodaceae</taxon>
        <taxon>Saccharomycodes</taxon>
    </lineage>
</organism>
<dbReference type="SMART" id="SM00397">
    <property type="entry name" value="t_SNARE"/>
    <property type="match status" value="1"/>
</dbReference>
<proteinExistence type="inferred from homology"/>
<dbReference type="PANTHER" id="PTHR19957">
    <property type="entry name" value="SYNTAXIN"/>
    <property type="match status" value="1"/>
</dbReference>
<dbReference type="GO" id="GO:0000149">
    <property type="term" value="F:SNARE binding"/>
    <property type="evidence" value="ECO:0007669"/>
    <property type="project" value="TreeGrafter"/>
</dbReference>
<dbReference type="GO" id="GO:0006886">
    <property type="term" value="P:intracellular protein transport"/>
    <property type="evidence" value="ECO:0007669"/>
    <property type="project" value="InterPro"/>
</dbReference>
<keyword evidence="12" id="KW-1185">Reference proteome</keyword>
<name>A0A376B0T8_9ASCO</name>
<dbReference type="PROSITE" id="PS50192">
    <property type="entry name" value="T_SNARE"/>
    <property type="match status" value="1"/>
</dbReference>
<evidence type="ECO:0000313" key="12">
    <source>
        <dbReference type="Proteomes" id="UP000262825"/>
    </source>
</evidence>
<dbReference type="PROSITE" id="PS00914">
    <property type="entry name" value="SYNTAXIN"/>
    <property type="match status" value="1"/>
</dbReference>
<feature type="domain" description="T-SNARE coiled-coil homology" evidence="10">
    <location>
        <begin position="232"/>
        <end position="294"/>
    </location>
</feature>
<evidence type="ECO:0000256" key="3">
    <source>
        <dbReference type="ARBA" id="ARBA00022448"/>
    </source>
</evidence>
<sequence length="324" mass="37039">MNIRDRTLEFQRSVSTHIRLNKIKGPSTTNLPDENSKKSEFSKSASAIAHEIATTAQLLSKLAVLCKKKPMFNDNPVEIAELSFLIKRKIYSIESAMIELNKLSSNNASSQEERSQHSHNVMNLLSTKMKNISGDFKTVLEKRQQMEITNRDRLEKLSNGNNSSENNTNNINGGDIKDITTSNMNNYNNSNPFLSTLSENADNSNNTYNNSIGIPSQQQLMLLEEQQQDMNQTYLQERNRAVETIESTIQEVGSLFQQLAHMVQEQGEQIQRIDDNVQDIDLNIQGAQRELVRYFNNISNNRWMAVKIFAVIFVFFLIWVLVNQ</sequence>
<dbReference type="Gene3D" id="1.20.58.70">
    <property type="match status" value="1"/>
</dbReference>
<dbReference type="GO" id="GO:0031201">
    <property type="term" value="C:SNARE complex"/>
    <property type="evidence" value="ECO:0007669"/>
    <property type="project" value="TreeGrafter"/>
</dbReference>
<dbReference type="GO" id="GO:0000139">
    <property type="term" value="C:Golgi membrane"/>
    <property type="evidence" value="ECO:0007669"/>
    <property type="project" value="TreeGrafter"/>
</dbReference>
<keyword evidence="6" id="KW-0175">Coiled coil</keyword>
<dbReference type="VEuPathDB" id="FungiDB:SCODWIG_00034"/>
<dbReference type="AlphaFoldDB" id="A0A376B0T8"/>
<evidence type="ECO:0000256" key="1">
    <source>
        <dbReference type="ARBA" id="ARBA00004211"/>
    </source>
</evidence>
<dbReference type="GO" id="GO:0006906">
    <property type="term" value="P:vesicle fusion"/>
    <property type="evidence" value="ECO:0007669"/>
    <property type="project" value="TreeGrafter"/>
</dbReference>
<dbReference type="Pfam" id="PF05739">
    <property type="entry name" value="SNARE"/>
    <property type="match status" value="1"/>
</dbReference>